<gene>
    <name evidence="2" type="ORF">SAMN05216325_11949</name>
</gene>
<dbReference type="PANTHER" id="PTHR14859:SF15">
    <property type="entry name" value="ENDONUCLEASE_EXONUCLEASE_PHOSPHATASE DOMAIN-CONTAINING PROTEIN"/>
    <property type="match status" value="1"/>
</dbReference>
<accession>A0A1H8GSI3</accession>
<sequence>MTGADITSLTLATYNIHRCIGTDGRYSFERVLNVIRELDADIIALQEVETRREGINQLEQLSRHTGMKAVAGITMFSEHTHYGNALLSRLEIEELHREDISINGREPRGAIYIKTRLGNVSIQVVATHLGLMPGERRAQVKQLLDIFERKSADISILMGDLNEWYLWGRPLRWLHRHFSKATARATFPSQLPLLALDRIWIKPRSCLRSITSYKTAITRKASDHLPLKAELII</sequence>
<name>A0A1H8GSI3_9PROT</name>
<dbReference type="GO" id="GO:0004527">
    <property type="term" value="F:exonuclease activity"/>
    <property type="evidence" value="ECO:0007669"/>
    <property type="project" value="UniProtKB-KW"/>
</dbReference>
<reference evidence="2 3" key="1">
    <citation type="submission" date="2016-10" db="EMBL/GenBank/DDBJ databases">
        <authorList>
            <person name="de Groot N.N."/>
        </authorList>
    </citation>
    <scope>NUCLEOTIDE SEQUENCE [LARGE SCALE GENOMIC DNA]</scope>
    <source>
        <strain evidence="2 3">Nm22</strain>
    </source>
</reference>
<dbReference type="STRING" id="917.SAMN05216326_11353"/>
<dbReference type="AlphaFoldDB" id="A0A1H8GSI3"/>
<dbReference type="Proteomes" id="UP000199459">
    <property type="component" value="Unassembled WGS sequence"/>
</dbReference>
<evidence type="ECO:0000313" key="2">
    <source>
        <dbReference type="EMBL" id="SEN46760.1"/>
    </source>
</evidence>
<keyword evidence="2" id="KW-0269">Exonuclease</keyword>
<protein>
    <submittedName>
        <fullName evidence="2">Metal-dependent hydrolase, endonuclease/exonuclease/phosphatase family</fullName>
    </submittedName>
</protein>
<dbReference type="GO" id="GO:0016020">
    <property type="term" value="C:membrane"/>
    <property type="evidence" value="ECO:0007669"/>
    <property type="project" value="GOC"/>
</dbReference>
<dbReference type="EMBL" id="FOCP01000019">
    <property type="protein sequence ID" value="SEN46760.1"/>
    <property type="molecule type" value="Genomic_DNA"/>
</dbReference>
<dbReference type="OrthoDB" id="9793162at2"/>
<evidence type="ECO:0000313" key="3">
    <source>
        <dbReference type="Proteomes" id="UP000199459"/>
    </source>
</evidence>
<keyword evidence="2" id="KW-0378">Hydrolase</keyword>
<dbReference type="Gene3D" id="3.60.10.10">
    <property type="entry name" value="Endonuclease/exonuclease/phosphatase"/>
    <property type="match status" value="1"/>
</dbReference>
<dbReference type="Pfam" id="PF03372">
    <property type="entry name" value="Exo_endo_phos"/>
    <property type="match status" value="1"/>
</dbReference>
<dbReference type="PANTHER" id="PTHR14859">
    <property type="entry name" value="CALCOFLUOR WHITE HYPERSENSITIVE PROTEIN PRECURSOR"/>
    <property type="match status" value="1"/>
</dbReference>
<evidence type="ECO:0000259" key="1">
    <source>
        <dbReference type="Pfam" id="PF03372"/>
    </source>
</evidence>
<keyword evidence="2" id="KW-0540">Nuclease</keyword>
<organism evidence="2 3">
    <name type="scientific">Nitrosomonas marina</name>
    <dbReference type="NCBI Taxonomy" id="917"/>
    <lineage>
        <taxon>Bacteria</taxon>
        <taxon>Pseudomonadati</taxon>
        <taxon>Pseudomonadota</taxon>
        <taxon>Betaproteobacteria</taxon>
        <taxon>Nitrosomonadales</taxon>
        <taxon>Nitrosomonadaceae</taxon>
        <taxon>Nitrosomonas</taxon>
    </lineage>
</organism>
<dbReference type="RefSeq" id="WP_090633559.1">
    <property type="nucleotide sequence ID" value="NZ_FOCP01000019.1"/>
</dbReference>
<dbReference type="InterPro" id="IPR051916">
    <property type="entry name" value="GPI-anchor_lipid_remodeler"/>
</dbReference>
<dbReference type="InterPro" id="IPR005135">
    <property type="entry name" value="Endo/exonuclease/phosphatase"/>
</dbReference>
<feature type="domain" description="Endonuclease/exonuclease/phosphatase" evidence="1">
    <location>
        <begin position="12"/>
        <end position="224"/>
    </location>
</feature>
<proteinExistence type="predicted"/>
<keyword evidence="2" id="KW-0255">Endonuclease</keyword>
<dbReference type="InterPro" id="IPR036691">
    <property type="entry name" value="Endo/exonu/phosph_ase_sf"/>
</dbReference>
<dbReference type="GO" id="GO:0004519">
    <property type="term" value="F:endonuclease activity"/>
    <property type="evidence" value="ECO:0007669"/>
    <property type="project" value="UniProtKB-KW"/>
</dbReference>
<dbReference type="GO" id="GO:0006506">
    <property type="term" value="P:GPI anchor biosynthetic process"/>
    <property type="evidence" value="ECO:0007669"/>
    <property type="project" value="TreeGrafter"/>
</dbReference>
<dbReference type="SUPFAM" id="SSF56219">
    <property type="entry name" value="DNase I-like"/>
    <property type="match status" value="1"/>
</dbReference>